<sequence>MGDRIWITDTYRQGPSHPRRRSCSSSACHASLAHCLLYADKGLELADSNSAATHLAIPFLIRRLVQSLLANDDPYPNIQGLLITSSHQSRSMCRLLYPLTKCNCLKI</sequence>
<dbReference type="Proteomes" id="UP000823388">
    <property type="component" value="Chromosome 9K"/>
</dbReference>
<dbReference type="EMBL" id="CM029053">
    <property type="protein sequence ID" value="KAG2545468.1"/>
    <property type="molecule type" value="Genomic_DNA"/>
</dbReference>
<evidence type="ECO:0000313" key="2">
    <source>
        <dbReference type="Proteomes" id="UP000823388"/>
    </source>
</evidence>
<evidence type="ECO:0000313" key="1">
    <source>
        <dbReference type="EMBL" id="KAG2545468.1"/>
    </source>
</evidence>
<accession>A0A8T0N9C6</accession>
<dbReference type="AlphaFoldDB" id="A0A8T0N9C6"/>
<protein>
    <submittedName>
        <fullName evidence="1">Uncharacterized protein</fullName>
    </submittedName>
</protein>
<keyword evidence="2" id="KW-1185">Reference proteome</keyword>
<organism evidence="1 2">
    <name type="scientific">Panicum virgatum</name>
    <name type="common">Blackwell switchgrass</name>
    <dbReference type="NCBI Taxonomy" id="38727"/>
    <lineage>
        <taxon>Eukaryota</taxon>
        <taxon>Viridiplantae</taxon>
        <taxon>Streptophyta</taxon>
        <taxon>Embryophyta</taxon>
        <taxon>Tracheophyta</taxon>
        <taxon>Spermatophyta</taxon>
        <taxon>Magnoliopsida</taxon>
        <taxon>Liliopsida</taxon>
        <taxon>Poales</taxon>
        <taxon>Poaceae</taxon>
        <taxon>PACMAD clade</taxon>
        <taxon>Panicoideae</taxon>
        <taxon>Panicodae</taxon>
        <taxon>Paniceae</taxon>
        <taxon>Panicinae</taxon>
        <taxon>Panicum</taxon>
        <taxon>Panicum sect. Hiantes</taxon>
    </lineage>
</organism>
<gene>
    <name evidence="1" type="ORF">PVAP13_9KG311868</name>
</gene>
<comment type="caution">
    <text evidence="1">The sequence shown here is derived from an EMBL/GenBank/DDBJ whole genome shotgun (WGS) entry which is preliminary data.</text>
</comment>
<name>A0A8T0N9C6_PANVG</name>
<proteinExistence type="predicted"/>
<reference evidence="1" key="1">
    <citation type="submission" date="2020-05" db="EMBL/GenBank/DDBJ databases">
        <title>WGS assembly of Panicum virgatum.</title>
        <authorList>
            <person name="Lovell J.T."/>
            <person name="Jenkins J."/>
            <person name="Shu S."/>
            <person name="Juenger T.E."/>
            <person name="Schmutz J."/>
        </authorList>
    </citation>
    <scope>NUCLEOTIDE SEQUENCE</scope>
    <source>
        <strain evidence="1">AP13</strain>
    </source>
</reference>